<organism evidence="1 2">
    <name type="scientific">Candidatus Scalindua rubra</name>
    <dbReference type="NCBI Taxonomy" id="1872076"/>
    <lineage>
        <taxon>Bacteria</taxon>
        <taxon>Pseudomonadati</taxon>
        <taxon>Planctomycetota</taxon>
        <taxon>Candidatus Brocadiia</taxon>
        <taxon>Candidatus Brocadiales</taxon>
        <taxon>Candidatus Scalinduaceae</taxon>
        <taxon>Candidatus Scalindua</taxon>
    </lineage>
</organism>
<reference evidence="1 2" key="1">
    <citation type="submission" date="2016-07" db="EMBL/GenBank/DDBJ databases">
        <title>Draft genome of Scalindua rubra, obtained from a brine-seawater interface in the Red Sea, sheds light on salt adaptation in anammox bacteria.</title>
        <authorList>
            <person name="Speth D.R."/>
            <person name="Lagkouvardos I."/>
            <person name="Wang Y."/>
            <person name="Qian P.-Y."/>
            <person name="Dutilh B.E."/>
            <person name="Jetten M.S."/>
        </authorList>
    </citation>
    <scope>NUCLEOTIDE SEQUENCE [LARGE SCALE GENOMIC DNA]</scope>
    <source>
        <strain evidence="1">BSI-1</strain>
    </source>
</reference>
<dbReference type="EMBL" id="MAYW01000061">
    <property type="protein sequence ID" value="ODS32459.1"/>
    <property type="molecule type" value="Genomic_DNA"/>
</dbReference>
<comment type="caution">
    <text evidence="1">The sequence shown here is derived from an EMBL/GenBank/DDBJ whole genome shotgun (WGS) entry which is preliminary data.</text>
</comment>
<proteinExistence type="predicted"/>
<gene>
    <name evidence="1" type="ORF">SCARUB_02403</name>
</gene>
<protein>
    <submittedName>
        <fullName evidence="1">Uncharacterized protein</fullName>
    </submittedName>
</protein>
<accession>A0A1E3XA58</accession>
<evidence type="ECO:0000313" key="1">
    <source>
        <dbReference type="EMBL" id="ODS32459.1"/>
    </source>
</evidence>
<dbReference type="Proteomes" id="UP000094056">
    <property type="component" value="Unassembled WGS sequence"/>
</dbReference>
<name>A0A1E3XA58_9BACT</name>
<dbReference type="AlphaFoldDB" id="A0A1E3XA58"/>
<sequence>MMERNLEKRNFLNWYCWYATPEEIKKAERTNKAAIDRLINEYSYEIEKIKKTKRFYDSLSLPKGIIPEFHPFCI</sequence>
<evidence type="ECO:0000313" key="2">
    <source>
        <dbReference type="Proteomes" id="UP000094056"/>
    </source>
</evidence>